<evidence type="ECO:0000313" key="3">
    <source>
        <dbReference type="EMBL" id="SIR74038.1"/>
    </source>
</evidence>
<dbReference type="EMBL" id="FTNF01000016">
    <property type="protein sequence ID" value="SIR74038.1"/>
    <property type="molecule type" value="Genomic_DNA"/>
</dbReference>
<feature type="region of interest" description="Disordered" evidence="1">
    <location>
        <begin position="1"/>
        <end position="28"/>
    </location>
</feature>
<evidence type="ECO:0000313" key="4">
    <source>
        <dbReference type="Proteomes" id="UP000186004"/>
    </source>
</evidence>
<feature type="compositionally biased region" description="Low complexity" evidence="1">
    <location>
        <begin position="92"/>
        <end position="113"/>
    </location>
</feature>
<protein>
    <submittedName>
        <fullName evidence="3">Uncharacterized protein</fullName>
    </submittedName>
</protein>
<keyword evidence="2" id="KW-0812">Transmembrane</keyword>
<feature type="transmembrane region" description="Helical" evidence="2">
    <location>
        <begin position="44"/>
        <end position="69"/>
    </location>
</feature>
<dbReference type="RefSeq" id="WP_076472775.1">
    <property type="nucleotide sequence ID" value="NZ_FTNF01000016.1"/>
</dbReference>
<gene>
    <name evidence="3" type="ORF">SAMN05444858_11659</name>
</gene>
<reference evidence="3 4" key="1">
    <citation type="submission" date="2017-01" db="EMBL/GenBank/DDBJ databases">
        <authorList>
            <person name="Mah S.A."/>
            <person name="Swanson W.J."/>
            <person name="Moy G.W."/>
            <person name="Vacquier V.D."/>
        </authorList>
    </citation>
    <scope>NUCLEOTIDE SEQUENCE [LARGE SCALE GENOMIC DNA]</scope>
    <source>
        <strain evidence="3 4">DSM 45758</strain>
    </source>
</reference>
<dbReference type="Proteomes" id="UP000186004">
    <property type="component" value="Unassembled WGS sequence"/>
</dbReference>
<dbReference type="STRING" id="1198245.SAMN05444858_11659"/>
<dbReference type="OrthoDB" id="3868477at2"/>
<proteinExistence type="predicted"/>
<evidence type="ECO:0000256" key="1">
    <source>
        <dbReference type="SAM" id="MobiDB-lite"/>
    </source>
</evidence>
<accession>A0A1N7DE08</accession>
<keyword evidence="4" id="KW-1185">Reference proteome</keyword>
<name>A0A1N7DE08_9ACTN</name>
<organism evidence="3 4">
    <name type="scientific">Micromonospora avicenniae</name>
    <dbReference type="NCBI Taxonomy" id="1198245"/>
    <lineage>
        <taxon>Bacteria</taxon>
        <taxon>Bacillati</taxon>
        <taxon>Actinomycetota</taxon>
        <taxon>Actinomycetes</taxon>
        <taxon>Micromonosporales</taxon>
        <taxon>Micromonosporaceae</taxon>
        <taxon>Micromonospora</taxon>
    </lineage>
</organism>
<keyword evidence="2" id="KW-1133">Transmembrane helix</keyword>
<evidence type="ECO:0000256" key="2">
    <source>
        <dbReference type="SAM" id="Phobius"/>
    </source>
</evidence>
<dbReference type="AlphaFoldDB" id="A0A1N7DE08"/>
<keyword evidence="2" id="KW-0472">Membrane</keyword>
<feature type="region of interest" description="Disordered" evidence="1">
    <location>
        <begin position="75"/>
        <end position="115"/>
    </location>
</feature>
<sequence>MSQPVDPHQSPYSAPIPAPGSPAQFPAATGAPANGRVYPSRKPWLRIGLITVAAVVALCAAVVGLSFAIAPNGTAGSSGGATKQAAGPQSNASATAGAPGVGGAEASAPAGSAAPGGAGTITVVAPATLGGQPRIDTTGSGVTTDPAEPEVTAAAQGAYGDTATEDITFFTAFASTSETPEARLDLLTSELSKKFSAQNFVEADPGPLGGLGRCSDGLFNGVLAGVCVWSDAGSSGAFIRTRQSAQVFAPDFPALRAEVEQRS</sequence>